<accession>A0A2T3NL69</accession>
<dbReference type="AlphaFoldDB" id="A0A2T3NL69"/>
<dbReference type="EMBL" id="PYMB01000001">
    <property type="protein sequence ID" value="PSW16257.1"/>
    <property type="molecule type" value="Genomic_DNA"/>
</dbReference>
<evidence type="ECO:0000313" key="1">
    <source>
        <dbReference type="EMBL" id="PSW16257.1"/>
    </source>
</evidence>
<proteinExistence type="predicted"/>
<dbReference type="OrthoDB" id="117888at2"/>
<organism evidence="1 2">
    <name type="scientific">Photobacterium rosenbergii</name>
    <dbReference type="NCBI Taxonomy" id="294936"/>
    <lineage>
        <taxon>Bacteria</taxon>
        <taxon>Pseudomonadati</taxon>
        <taxon>Pseudomonadota</taxon>
        <taxon>Gammaproteobacteria</taxon>
        <taxon>Vibrionales</taxon>
        <taxon>Vibrionaceae</taxon>
        <taxon>Photobacterium</taxon>
    </lineage>
</organism>
<comment type="caution">
    <text evidence="1">The sequence shown here is derived from an EMBL/GenBank/DDBJ whole genome shotgun (WGS) entry which is preliminary data.</text>
</comment>
<dbReference type="Proteomes" id="UP000241346">
    <property type="component" value="Unassembled WGS sequence"/>
</dbReference>
<sequence length="101" mass="11426">MAKSLEQANELLRSWGATIAQCNTAFPTTADQIESDTRINTLFSIQESLELLFNDAKQRQGFMTSTHKNMFDNHKPLSLIANGKLDDLIEVQRQIRSLVCI</sequence>
<dbReference type="RefSeq" id="WP_107296880.1">
    <property type="nucleotide sequence ID" value="NZ_PYMB01000001.1"/>
</dbReference>
<reference evidence="1 2" key="1">
    <citation type="submission" date="2018-03" db="EMBL/GenBank/DDBJ databases">
        <title>Whole genome sequencing of Histamine producing bacteria.</title>
        <authorList>
            <person name="Butler K."/>
        </authorList>
    </citation>
    <scope>NUCLEOTIDE SEQUENCE [LARGE SCALE GENOMIC DNA]</scope>
    <source>
        <strain evidence="1 2">DSM 19138</strain>
    </source>
</reference>
<name>A0A2T3NL69_9GAMM</name>
<evidence type="ECO:0008006" key="3">
    <source>
        <dbReference type="Google" id="ProtNLM"/>
    </source>
</evidence>
<protein>
    <recommendedName>
        <fullName evidence="3">Antitoxin Xre/MbcA/ParS-like toxin-binding domain-containing protein</fullName>
    </recommendedName>
</protein>
<evidence type="ECO:0000313" key="2">
    <source>
        <dbReference type="Proteomes" id="UP000241346"/>
    </source>
</evidence>
<gene>
    <name evidence="1" type="ORF">C9J01_04455</name>
</gene>